<dbReference type="GO" id="GO:0030276">
    <property type="term" value="F:clathrin binding"/>
    <property type="evidence" value="ECO:0007669"/>
    <property type="project" value="TreeGrafter"/>
</dbReference>
<feature type="compositionally biased region" description="Pro residues" evidence="2">
    <location>
        <begin position="369"/>
        <end position="379"/>
    </location>
</feature>
<organism evidence="3">
    <name type="scientific">Oryza nivara</name>
    <name type="common">Indian wild rice</name>
    <name type="synonym">Oryza sativa f. spontanea</name>
    <dbReference type="NCBI Taxonomy" id="4536"/>
    <lineage>
        <taxon>Eukaryota</taxon>
        <taxon>Viridiplantae</taxon>
        <taxon>Streptophyta</taxon>
        <taxon>Embryophyta</taxon>
        <taxon>Tracheophyta</taxon>
        <taxon>Spermatophyta</taxon>
        <taxon>Magnoliopsida</taxon>
        <taxon>Liliopsida</taxon>
        <taxon>Poales</taxon>
        <taxon>Poaceae</taxon>
        <taxon>BOP clade</taxon>
        <taxon>Oryzoideae</taxon>
        <taxon>Oryzeae</taxon>
        <taxon>Oryzinae</taxon>
        <taxon>Oryza</taxon>
    </lineage>
</organism>
<feature type="region of interest" description="Disordered" evidence="2">
    <location>
        <begin position="705"/>
        <end position="732"/>
    </location>
</feature>
<feature type="region of interest" description="Disordered" evidence="2">
    <location>
        <begin position="366"/>
        <end position="411"/>
    </location>
</feature>
<feature type="region of interest" description="Disordered" evidence="2">
    <location>
        <begin position="156"/>
        <end position="202"/>
    </location>
</feature>
<feature type="region of interest" description="Disordered" evidence="2">
    <location>
        <begin position="38"/>
        <end position="135"/>
    </location>
</feature>
<dbReference type="EnsemblPlants" id="ONIVA01G17470.1">
    <property type="protein sequence ID" value="ONIVA01G17470.1"/>
    <property type="gene ID" value="ONIVA01G17470"/>
</dbReference>
<dbReference type="Gramene" id="ONIVA01G17470.1">
    <property type="protein sequence ID" value="ONIVA01G17470.1"/>
    <property type="gene ID" value="ONIVA01G17470"/>
</dbReference>
<evidence type="ECO:0000313" key="4">
    <source>
        <dbReference type="Proteomes" id="UP000006591"/>
    </source>
</evidence>
<keyword evidence="1" id="KW-0175">Coiled coil</keyword>
<feature type="compositionally biased region" description="Polar residues" evidence="2">
    <location>
        <begin position="325"/>
        <end position="346"/>
    </location>
</feature>
<feature type="compositionally biased region" description="Polar residues" evidence="2">
    <location>
        <begin position="719"/>
        <end position="732"/>
    </location>
</feature>
<evidence type="ECO:0000313" key="3">
    <source>
        <dbReference type="EnsemblPlants" id="ONIVA01G17470.1"/>
    </source>
</evidence>
<dbReference type="GO" id="GO:0072318">
    <property type="term" value="P:clathrin coat disassembly"/>
    <property type="evidence" value="ECO:0007669"/>
    <property type="project" value="TreeGrafter"/>
</dbReference>
<dbReference type="PANTHER" id="PTHR23172:SF19">
    <property type="entry name" value="J DOMAIN-CONTAINING PROTEIN"/>
    <property type="match status" value="1"/>
</dbReference>
<feature type="compositionally biased region" description="Basic and acidic residues" evidence="2">
    <location>
        <begin position="507"/>
        <end position="555"/>
    </location>
</feature>
<dbReference type="Proteomes" id="UP000006591">
    <property type="component" value="Chromosome 1"/>
</dbReference>
<dbReference type="FunFam" id="1.10.287.110:FF:000009">
    <property type="entry name" value="Auxilin-related protein 1"/>
    <property type="match status" value="1"/>
</dbReference>
<dbReference type="InterPro" id="IPR036869">
    <property type="entry name" value="J_dom_sf"/>
</dbReference>
<keyword evidence="4" id="KW-1185">Reference proteome</keyword>
<dbReference type="GO" id="GO:0005737">
    <property type="term" value="C:cytoplasm"/>
    <property type="evidence" value="ECO:0007669"/>
    <property type="project" value="TreeGrafter"/>
</dbReference>
<proteinExistence type="predicted"/>
<feature type="region of interest" description="Disordered" evidence="2">
    <location>
        <begin position="321"/>
        <end position="346"/>
    </location>
</feature>
<evidence type="ECO:0008006" key="5">
    <source>
        <dbReference type="Google" id="ProtNLM"/>
    </source>
</evidence>
<dbReference type="AlphaFoldDB" id="A0A0E0FLG3"/>
<dbReference type="SUPFAM" id="SSF46565">
    <property type="entry name" value="Chaperone J-domain"/>
    <property type="match status" value="1"/>
</dbReference>
<feature type="region of interest" description="Disordered" evidence="2">
    <location>
        <begin position="609"/>
        <end position="630"/>
    </location>
</feature>
<name>A0A0E0FLG3_ORYNI</name>
<evidence type="ECO:0000256" key="2">
    <source>
        <dbReference type="SAM" id="MobiDB-lite"/>
    </source>
</evidence>
<dbReference type="GO" id="GO:0072583">
    <property type="term" value="P:clathrin-dependent endocytosis"/>
    <property type="evidence" value="ECO:0007669"/>
    <property type="project" value="TreeGrafter"/>
</dbReference>
<feature type="compositionally biased region" description="Polar residues" evidence="2">
    <location>
        <begin position="401"/>
        <end position="411"/>
    </location>
</feature>
<feature type="compositionally biased region" description="Basic and acidic residues" evidence="2">
    <location>
        <begin position="609"/>
        <end position="620"/>
    </location>
</feature>
<feature type="compositionally biased region" description="Polar residues" evidence="2">
    <location>
        <begin position="193"/>
        <end position="202"/>
    </location>
</feature>
<feature type="region of interest" description="Disordered" evidence="2">
    <location>
        <begin position="1"/>
        <end position="25"/>
    </location>
</feature>
<reference evidence="3" key="2">
    <citation type="submission" date="2018-04" db="EMBL/GenBank/DDBJ databases">
        <title>OnivRS2 (Oryza nivara Reference Sequence Version 2).</title>
        <authorList>
            <person name="Zhang J."/>
            <person name="Kudrna D."/>
            <person name="Lee S."/>
            <person name="Talag J."/>
            <person name="Rajasekar S."/>
            <person name="Welchert J."/>
            <person name="Hsing Y.-I."/>
            <person name="Wing R.A."/>
        </authorList>
    </citation>
    <scope>NUCLEOTIDE SEQUENCE [LARGE SCALE GENOMIC DNA]</scope>
</reference>
<reference evidence="3" key="1">
    <citation type="submission" date="2015-04" db="UniProtKB">
        <authorList>
            <consortium name="EnsemblPlants"/>
        </authorList>
    </citation>
    <scope>IDENTIFICATION</scope>
    <source>
        <strain evidence="3">SL10</strain>
    </source>
</reference>
<sequence length="891" mass="98407">MDDFVLVDDFGPFKPPAASASTTSFSASHYDDMFDSYFNRSAEPAEPSPSSSAPSPPPPVFDKPVFDDADAADPFDAIPLFGDGGGGGEGEDFLDSLGKGAKKPDVSEPEVVGFDDDLIPALGNTKSKTPVGEEEVEQEAEAVGFVDDVIPEWFGGSTSTSPMKLTPQAEPKATGFEDDVIPGEEPRTRPENESISSSKTSVSMPGDAFVTLGATSNLGNSNFGLFTDHLDNMGKSESKNTDPCSTANGMFDSSNIFVGVPKPMSSSSFASEKESVFGDSKSLDSIYCMSHSIKMPKEKPVQQASAETISSILPEMHIHEAPGTTGFNNSDPLSTSMQDQLPEENQCSKMSDDVWLTVSDVVLVTQPTSAPPPSRPPPTLAAKKGPTESNTSNAYPHDHNQGYNPFISSTNTSKTPKIDELEDFVMAKPSSLANGCLQDLNHNGIGIGQDSSTSAAGFMDWAELKHSKGVNQGNFDSLFASSQYQEKEKAVLYASGMESRDEEELLEHEKKQREKEEELRKLERDREEELEREREMMRRREHEEQKRREKEREARHIVEKAMREARERAAAEARMQAEREARQRAERAAVQKAAAEARERAAAEARERAAKAAAEAKERPGNGQLQKLGKRQQQKLGLKLSELLLIKLQQKHEEGLKEQQLRGLLQKLDKGLLMKLEKGLKLKLEQEKVSRKQLNLISTHSLNPFDVQPQGGSDFGSIRRTSSGSASPFAQPPSTNLMDDLSSIFGAPSSSAVFQEVDGESEERRKARLERHQRTMERAAKALAEKNERDLQVQWEQEERHRIGETLDFEIKRWAAGKEGNLRALLSTLQYVLWPECGWRPVSLTDLITAASVKKEYRKATLCIHPDKVQQKGANLQQKYIAEKVFDLLKV</sequence>
<evidence type="ECO:0000256" key="1">
    <source>
        <dbReference type="ARBA" id="ARBA00023054"/>
    </source>
</evidence>
<dbReference type="GO" id="GO:0031982">
    <property type="term" value="C:vesicle"/>
    <property type="evidence" value="ECO:0007669"/>
    <property type="project" value="TreeGrafter"/>
</dbReference>
<feature type="region of interest" description="Disordered" evidence="2">
    <location>
        <begin position="502"/>
        <end position="555"/>
    </location>
</feature>
<accession>A0A0E0FLG3</accession>
<dbReference type="PANTHER" id="PTHR23172">
    <property type="entry name" value="AUXILIN/CYCLIN G-ASSOCIATED KINASE-RELATED"/>
    <property type="match status" value="1"/>
</dbReference>
<protein>
    <recommendedName>
        <fullName evidence="5">J domain-containing protein</fullName>
    </recommendedName>
</protein>
<dbReference type="Gene3D" id="1.10.287.110">
    <property type="entry name" value="DnaJ domain"/>
    <property type="match status" value="1"/>
</dbReference>
<feature type="compositionally biased region" description="Low complexity" evidence="2">
    <location>
        <begin position="41"/>
        <end position="53"/>
    </location>
</feature>